<evidence type="ECO:0000259" key="8">
    <source>
        <dbReference type="Pfam" id="PF25087"/>
    </source>
</evidence>
<evidence type="ECO:0000256" key="3">
    <source>
        <dbReference type="ARBA" id="ARBA00022679"/>
    </source>
</evidence>
<dbReference type="AlphaFoldDB" id="A0A090AMZ5"/>
<keyword evidence="6" id="KW-0457">Lysine biosynthesis</keyword>
<reference evidence="9 10" key="1">
    <citation type="journal article" date="2014" name="ISME J.">
        <title>Ecophysiology of Thioploca ingrica as revealed by the complete genome sequence supplemented with proteomic evidence.</title>
        <authorList>
            <person name="Kojima H."/>
            <person name="Ogura Y."/>
            <person name="Yamamoto N."/>
            <person name="Togashi T."/>
            <person name="Mori H."/>
            <person name="Watanabe T."/>
            <person name="Nemoto F."/>
            <person name="Kurokawa K."/>
            <person name="Hayashi T."/>
            <person name="Fukui M."/>
        </authorList>
    </citation>
    <scope>NUCLEOTIDE SEQUENCE [LARGE SCALE GENOMIC DNA]</scope>
</reference>
<evidence type="ECO:0000256" key="7">
    <source>
        <dbReference type="ARBA" id="ARBA00023315"/>
    </source>
</evidence>
<evidence type="ECO:0000256" key="5">
    <source>
        <dbReference type="ARBA" id="ARBA00022915"/>
    </source>
</evidence>
<dbReference type="PROSITE" id="PS00101">
    <property type="entry name" value="HEXAPEP_TRANSFERASES"/>
    <property type="match status" value="1"/>
</dbReference>
<name>A0A090AMZ5_9GAMM</name>
<sequence>MGKKIAMISPLAVVNTKQIGQGVIIHPFVVVQENVSIGNQVVIHPHVVIESGVIIGDGTEIFPGAYLGKEPKGAGVTARQPEFIRQLMIGQNCSIGPNVVIYYDVVVGNQCLIGDNASIREKVTIGDKCIIGRSVVINYNVKIGNRSKIMDLASITGNCQIGEDVFISMQVGTANDNAMGTLGYDETRIQGPKIKDGAMIGVGANLLPGVEIGDGAVVAAGAVVSKDVLPKTMVAGIPARFVKKLSES</sequence>
<dbReference type="PANTHER" id="PTHR43300">
    <property type="entry name" value="ACETYLTRANSFERASE"/>
    <property type="match status" value="1"/>
</dbReference>
<dbReference type="InterPro" id="IPR011004">
    <property type="entry name" value="Trimer_LpxA-like_sf"/>
</dbReference>
<dbReference type="SUPFAM" id="SSF51161">
    <property type="entry name" value="Trimeric LpxA-like enzymes"/>
    <property type="match status" value="1"/>
</dbReference>
<dbReference type="PANTHER" id="PTHR43300:SF10">
    <property type="entry name" value="2,3,4,5-TETRAHYDROPYRIDINE-2,6-DICARBOXYLATE N-ACETYLTRANSFERASE"/>
    <property type="match status" value="1"/>
</dbReference>
<dbReference type="InterPro" id="IPR018357">
    <property type="entry name" value="Hexapep_transf_CS"/>
</dbReference>
<dbReference type="HOGENOM" id="CLU_051638_9_0_6"/>
<keyword evidence="2" id="KW-0028">Amino-acid biosynthesis</keyword>
<dbReference type="Pfam" id="PF00132">
    <property type="entry name" value="Hexapep"/>
    <property type="match status" value="2"/>
</dbReference>
<comment type="similarity">
    <text evidence="1">Belongs to the transferase hexapeptide repeat family.</text>
</comment>
<keyword evidence="7" id="KW-0012">Acyltransferase</keyword>
<gene>
    <name evidence="9" type="ORF">THII_3100</name>
</gene>
<organism evidence="9 10">
    <name type="scientific">Thioploca ingrica</name>
    <dbReference type="NCBI Taxonomy" id="40754"/>
    <lineage>
        <taxon>Bacteria</taxon>
        <taxon>Pseudomonadati</taxon>
        <taxon>Pseudomonadota</taxon>
        <taxon>Gammaproteobacteria</taxon>
        <taxon>Thiotrichales</taxon>
        <taxon>Thiotrichaceae</taxon>
        <taxon>Thioploca</taxon>
    </lineage>
</organism>
<feature type="domain" description="Mannose-1-phosphate guanyltransferase C-terminal" evidence="8">
    <location>
        <begin position="88"/>
        <end position="168"/>
    </location>
</feature>
<evidence type="ECO:0000256" key="4">
    <source>
        <dbReference type="ARBA" id="ARBA00022737"/>
    </source>
</evidence>
<evidence type="ECO:0000313" key="9">
    <source>
        <dbReference type="EMBL" id="BAP57397.1"/>
    </source>
</evidence>
<dbReference type="Pfam" id="PF25087">
    <property type="entry name" value="GMPPB_C"/>
    <property type="match status" value="1"/>
</dbReference>
<keyword evidence="5" id="KW-0220">Diaminopimelate biosynthesis</keyword>
<dbReference type="KEGG" id="tig:THII_3100"/>
<dbReference type="GO" id="GO:0016746">
    <property type="term" value="F:acyltransferase activity"/>
    <property type="evidence" value="ECO:0007669"/>
    <property type="project" value="UniProtKB-KW"/>
</dbReference>
<dbReference type="InterPro" id="IPR056729">
    <property type="entry name" value="GMPPB_C"/>
</dbReference>
<keyword evidence="10" id="KW-1185">Reference proteome</keyword>
<dbReference type="CDD" id="cd03358">
    <property type="entry name" value="LbH_WxcM_N_like"/>
    <property type="match status" value="1"/>
</dbReference>
<evidence type="ECO:0000256" key="1">
    <source>
        <dbReference type="ARBA" id="ARBA00007274"/>
    </source>
</evidence>
<protein>
    <submittedName>
        <fullName evidence="9">Acetyltransferase</fullName>
    </submittedName>
</protein>
<dbReference type="EMBL" id="AP014633">
    <property type="protein sequence ID" value="BAP57397.1"/>
    <property type="molecule type" value="Genomic_DNA"/>
</dbReference>
<keyword evidence="4" id="KW-0677">Repeat</keyword>
<accession>A0A090AMZ5</accession>
<dbReference type="Gene3D" id="2.160.10.10">
    <property type="entry name" value="Hexapeptide repeat proteins"/>
    <property type="match status" value="2"/>
</dbReference>
<evidence type="ECO:0000313" key="10">
    <source>
        <dbReference type="Proteomes" id="UP000031623"/>
    </source>
</evidence>
<dbReference type="InterPro" id="IPR001451">
    <property type="entry name" value="Hexapep"/>
</dbReference>
<proteinExistence type="inferred from homology"/>
<dbReference type="InterPro" id="IPR050179">
    <property type="entry name" value="Trans_hexapeptide_repeat"/>
</dbReference>
<evidence type="ECO:0000256" key="2">
    <source>
        <dbReference type="ARBA" id="ARBA00022605"/>
    </source>
</evidence>
<evidence type="ECO:0000256" key="6">
    <source>
        <dbReference type="ARBA" id="ARBA00023154"/>
    </source>
</evidence>
<dbReference type="STRING" id="40754.THII_3100"/>
<dbReference type="Proteomes" id="UP000031623">
    <property type="component" value="Chromosome"/>
</dbReference>
<keyword evidence="3 9" id="KW-0808">Transferase</keyword>